<dbReference type="InterPro" id="IPR011761">
    <property type="entry name" value="ATP-grasp"/>
</dbReference>
<evidence type="ECO:0000256" key="3">
    <source>
        <dbReference type="PROSITE-ProRule" id="PRU00409"/>
    </source>
</evidence>
<keyword evidence="3" id="KW-0067">ATP-binding</keyword>
<dbReference type="EMBL" id="CAXAMN010010191">
    <property type="protein sequence ID" value="CAK9031028.1"/>
    <property type="molecule type" value="Genomic_DNA"/>
</dbReference>
<comment type="similarity">
    <text evidence="1">Belongs to the D-alanine--D-alanine ligase family.</text>
</comment>
<dbReference type="Gene3D" id="3.30.470.20">
    <property type="entry name" value="ATP-grasp fold, B domain"/>
    <property type="match status" value="1"/>
</dbReference>
<name>A0ABP0KWC5_9DINO</name>
<proteinExistence type="inferred from homology"/>
<keyword evidence="6" id="KW-1185">Reference proteome</keyword>
<feature type="domain" description="ATP-grasp" evidence="4">
    <location>
        <begin position="64"/>
        <end position="290"/>
    </location>
</feature>
<gene>
    <name evidence="5" type="ORF">CCMP2556_LOCUS18131</name>
</gene>
<evidence type="ECO:0000256" key="1">
    <source>
        <dbReference type="ARBA" id="ARBA00010871"/>
    </source>
</evidence>
<dbReference type="PROSITE" id="PS50975">
    <property type="entry name" value="ATP_GRASP"/>
    <property type="match status" value="1"/>
</dbReference>
<reference evidence="5 6" key="1">
    <citation type="submission" date="2024-02" db="EMBL/GenBank/DDBJ databases">
        <authorList>
            <person name="Chen Y."/>
            <person name="Shah S."/>
            <person name="Dougan E. K."/>
            <person name="Thang M."/>
            <person name="Chan C."/>
        </authorList>
    </citation>
    <scope>NUCLEOTIDE SEQUENCE [LARGE SCALE GENOMIC DNA]</scope>
</reference>
<dbReference type="InterPro" id="IPR013815">
    <property type="entry name" value="ATP_grasp_subdomain_1"/>
</dbReference>
<organism evidence="5 6">
    <name type="scientific">Durusdinium trenchii</name>
    <dbReference type="NCBI Taxonomy" id="1381693"/>
    <lineage>
        <taxon>Eukaryota</taxon>
        <taxon>Sar</taxon>
        <taxon>Alveolata</taxon>
        <taxon>Dinophyceae</taxon>
        <taxon>Suessiales</taxon>
        <taxon>Symbiodiniaceae</taxon>
        <taxon>Durusdinium</taxon>
    </lineage>
</organism>
<dbReference type="Gene3D" id="3.30.1490.20">
    <property type="entry name" value="ATP-grasp fold, A domain"/>
    <property type="match status" value="1"/>
</dbReference>
<evidence type="ECO:0000313" key="5">
    <source>
        <dbReference type="EMBL" id="CAK9031028.1"/>
    </source>
</evidence>
<dbReference type="PANTHER" id="PTHR23132">
    <property type="entry name" value="D-ALANINE--D-ALANINE LIGASE"/>
    <property type="match status" value="1"/>
</dbReference>
<dbReference type="InterPro" id="IPR011095">
    <property type="entry name" value="Dala_Dala_lig_C"/>
</dbReference>
<dbReference type="PANTHER" id="PTHR23132:SF23">
    <property type="entry name" value="D-ALANINE--D-ALANINE LIGASE B"/>
    <property type="match status" value="1"/>
</dbReference>
<evidence type="ECO:0000313" key="6">
    <source>
        <dbReference type="Proteomes" id="UP001642484"/>
    </source>
</evidence>
<dbReference type="Pfam" id="PF07478">
    <property type="entry name" value="Dala_Dala_lig_C"/>
    <property type="match status" value="1"/>
</dbReference>
<keyword evidence="2" id="KW-0436">Ligase</keyword>
<evidence type="ECO:0000256" key="2">
    <source>
        <dbReference type="ARBA" id="ARBA00022598"/>
    </source>
</evidence>
<sequence>MENLQGKLIFLEPHRGQSDRGVQPHMFDYKGMVSTRSIAELLDIPMVGSPGEVMALTTNKWQSRAVVASHGVSVPKAQLLRPGDKVEMRVPLIIKPCREDNSMGITLVQTESDIESALIVPRPKLTFLRTCQEGFKYDDQLLCEQFIPLGRELRIGVVDGEDDELEFLPVIEYFLGHKKQPIRTSADKISSPDGTANGMDFVGGDRQCPADIDEVLRRKLVDMARRSHEALGCRHYSLYDVRVDPEGNPFFIEASPYCSFSPKSVIVTMSRGDPKYNDTDIFYRLARKAIREHQPIGSSNQAMGMRSRGVLKVVRA</sequence>
<dbReference type="Proteomes" id="UP001642484">
    <property type="component" value="Unassembled WGS sequence"/>
</dbReference>
<evidence type="ECO:0000259" key="4">
    <source>
        <dbReference type="PROSITE" id="PS50975"/>
    </source>
</evidence>
<keyword evidence="3" id="KW-0547">Nucleotide-binding</keyword>
<protein>
    <recommendedName>
        <fullName evidence="4">ATP-grasp domain-containing protein</fullName>
    </recommendedName>
</protein>
<accession>A0ABP0KWC5</accession>
<comment type="caution">
    <text evidence="5">The sequence shown here is derived from an EMBL/GenBank/DDBJ whole genome shotgun (WGS) entry which is preliminary data.</text>
</comment>
<dbReference type="SUPFAM" id="SSF56059">
    <property type="entry name" value="Glutathione synthetase ATP-binding domain-like"/>
    <property type="match status" value="1"/>
</dbReference>